<keyword evidence="3" id="KW-1185">Reference proteome</keyword>
<sequence length="42" mass="4708">MSLLDLVIVAVIAVLILLTVGLYWREHRRAEVRSRDAGEGSE</sequence>
<protein>
    <submittedName>
        <fullName evidence="2">Uncharacterized protein</fullName>
    </submittedName>
</protein>
<evidence type="ECO:0000313" key="3">
    <source>
        <dbReference type="Proteomes" id="UP000001382"/>
    </source>
</evidence>
<dbReference type="EMBL" id="CP001867">
    <property type="protein sequence ID" value="ADB73533.1"/>
    <property type="molecule type" value="Genomic_DNA"/>
</dbReference>
<evidence type="ECO:0000256" key="1">
    <source>
        <dbReference type="SAM" id="Phobius"/>
    </source>
</evidence>
<dbReference type="RefSeq" id="WP_012946974.1">
    <property type="nucleotide sequence ID" value="NC_013757.1"/>
</dbReference>
<dbReference type="Proteomes" id="UP000001382">
    <property type="component" value="Chromosome"/>
</dbReference>
<keyword evidence="1" id="KW-0812">Transmembrane</keyword>
<evidence type="ECO:0000313" key="2">
    <source>
        <dbReference type="EMBL" id="ADB73533.1"/>
    </source>
</evidence>
<dbReference type="HOGENOM" id="CLU_3252123_0_0_11"/>
<reference evidence="2 3" key="1">
    <citation type="journal article" date="2010" name="Stand. Genomic Sci.">
        <title>Complete genome sequence of Geodermatophilus obscurus type strain (G-20).</title>
        <authorList>
            <person name="Ivanova N."/>
            <person name="Sikorski J."/>
            <person name="Jando M."/>
            <person name="Munk C."/>
            <person name="Lapidus A."/>
            <person name="Glavina Del Rio T."/>
            <person name="Copeland A."/>
            <person name="Tice H."/>
            <person name="Cheng J.-F."/>
            <person name="Lucas S."/>
            <person name="Chen F."/>
            <person name="Nolan M."/>
            <person name="Bruce D."/>
            <person name="Goodwin L."/>
            <person name="Pitluck S."/>
            <person name="Mavromatis K."/>
            <person name="Mikhailova N."/>
            <person name="Pati A."/>
            <person name="Chen A."/>
            <person name="Palaniappan K."/>
            <person name="Land M."/>
            <person name="Hauser L."/>
            <person name="Chang Y.-J."/>
            <person name="Jeffries C.D."/>
            <person name="Meincke L."/>
            <person name="Brettin T."/>
            <person name="Detter J.C."/>
            <person name="Detter J.C."/>
            <person name="Rohde M."/>
            <person name="Goeker M."/>
            <person name="Bristow J."/>
            <person name="Eisen J.A."/>
            <person name="Markowitz V."/>
            <person name="Hugenholtz P."/>
            <person name="Kyrpides N.C."/>
            <person name="Klenk H.-P."/>
        </authorList>
    </citation>
    <scope>NUCLEOTIDE SEQUENCE [LARGE SCALE GENOMIC DNA]</scope>
    <source>
        <strain evidence="3">ATCC 25078 / DSM 43160 / JCM 3152 / KCC A-0152 / KCTC 9177 / NBRC 13315 / NRRL B-3577 / G-20</strain>
    </source>
</reference>
<dbReference type="KEGG" id="gob:Gobs_0769"/>
<gene>
    <name evidence="2" type="ordered locus">Gobs_0769</name>
</gene>
<dbReference type="AlphaFoldDB" id="D2S8B1"/>
<name>D2S8B1_GEOOG</name>
<keyword evidence="1" id="KW-1133">Transmembrane helix</keyword>
<keyword evidence="1" id="KW-0472">Membrane</keyword>
<organism evidence="2 3">
    <name type="scientific">Geodermatophilus obscurus (strain ATCC 25078 / DSM 43160 / JCM 3152 / CCUG 61914 / KCC A-0152 / KCTC 9177 / NBRC 13315 / NRRL B-3577 / G-20)</name>
    <dbReference type="NCBI Taxonomy" id="526225"/>
    <lineage>
        <taxon>Bacteria</taxon>
        <taxon>Bacillati</taxon>
        <taxon>Actinomycetota</taxon>
        <taxon>Actinomycetes</taxon>
        <taxon>Geodermatophilales</taxon>
        <taxon>Geodermatophilaceae</taxon>
        <taxon>Geodermatophilus</taxon>
    </lineage>
</organism>
<reference evidence="3" key="2">
    <citation type="submission" date="2010-01" db="EMBL/GenBank/DDBJ databases">
        <title>The complete genome of Geodermatophilus obscurus DSM 43160.</title>
        <authorList>
            <consortium name="US DOE Joint Genome Institute (JGI-PGF)"/>
            <person name="Lucas S."/>
            <person name="Copeland A."/>
            <person name="Lapidus A."/>
            <person name="Glavina del Rio T."/>
            <person name="Dalin E."/>
            <person name="Tice H."/>
            <person name="Bruce D."/>
            <person name="Goodwin L."/>
            <person name="Pitluck S."/>
            <person name="Kyrpides N."/>
            <person name="Mavromatis K."/>
            <person name="Ivanova N."/>
            <person name="Munk A.C."/>
            <person name="Brettin T."/>
            <person name="Detter J.C."/>
            <person name="Han C."/>
            <person name="Larimer F."/>
            <person name="Land M."/>
            <person name="Hauser L."/>
            <person name="Markowitz V."/>
            <person name="Cheng J.-F."/>
            <person name="Hugenholtz P."/>
            <person name="Woyke T."/>
            <person name="Wu D."/>
            <person name="Jando M."/>
            <person name="Schneider S."/>
            <person name="Klenk H.-P."/>
            <person name="Eisen J.A."/>
        </authorList>
    </citation>
    <scope>NUCLEOTIDE SEQUENCE [LARGE SCALE GENOMIC DNA]</scope>
    <source>
        <strain evidence="3">ATCC 25078 / DSM 43160 / JCM 3152 / KCC A-0152 / KCTC 9177 / NBRC 13315 / NRRL B-3577 / G-20</strain>
    </source>
</reference>
<feature type="transmembrane region" description="Helical" evidence="1">
    <location>
        <begin position="6"/>
        <end position="24"/>
    </location>
</feature>
<accession>D2S8B1</accession>
<proteinExistence type="predicted"/>